<gene>
    <name evidence="2" type="ORF">C1I99_04895</name>
</gene>
<dbReference type="AlphaFoldDB" id="A0A2W2DQE1"/>
<dbReference type="Proteomes" id="UP000248749">
    <property type="component" value="Unassembled WGS sequence"/>
</dbReference>
<evidence type="ECO:0000256" key="1">
    <source>
        <dbReference type="SAM" id="SignalP"/>
    </source>
</evidence>
<dbReference type="SUPFAM" id="SSF53850">
    <property type="entry name" value="Periplasmic binding protein-like II"/>
    <property type="match status" value="1"/>
</dbReference>
<comment type="caution">
    <text evidence="2">The sequence shown here is derived from an EMBL/GenBank/DDBJ whole genome shotgun (WGS) entry which is preliminary data.</text>
</comment>
<proteinExistence type="predicted"/>
<dbReference type="PANTHER" id="PTHR43649">
    <property type="entry name" value="ARABINOSE-BINDING PROTEIN-RELATED"/>
    <property type="match status" value="1"/>
</dbReference>
<accession>A0A2W2DQE1</accession>
<keyword evidence="3" id="KW-1185">Reference proteome</keyword>
<dbReference type="Gene3D" id="3.40.190.10">
    <property type="entry name" value="Periplasmic binding protein-like II"/>
    <property type="match status" value="1"/>
</dbReference>
<keyword evidence="1" id="KW-0732">Signal</keyword>
<dbReference type="InterPro" id="IPR050490">
    <property type="entry name" value="Bact_solute-bd_prot1"/>
</dbReference>
<organism evidence="2 3">
    <name type="scientific">Micromonospora deserti</name>
    <dbReference type="NCBI Taxonomy" id="2070366"/>
    <lineage>
        <taxon>Bacteria</taxon>
        <taxon>Bacillati</taxon>
        <taxon>Actinomycetota</taxon>
        <taxon>Actinomycetes</taxon>
        <taxon>Micromonosporales</taxon>
        <taxon>Micromonosporaceae</taxon>
        <taxon>Micromonospora</taxon>
    </lineage>
</organism>
<dbReference type="EMBL" id="POUB01000017">
    <property type="protein sequence ID" value="PZG01928.1"/>
    <property type="molecule type" value="Genomic_DNA"/>
</dbReference>
<dbReference type="PANTHER" id="PTHR43649:SF16">
    <property type="entry name" value="SUGAR-BINDING LIPOPROTEIN"/>
    <property type="match status" value="1"/>
</dbReference>
<dbReference type="Pfam" id="PF01547">
    <property type="entry name" value="SBP_bac_1"/>
    <property type="match status" value="1"/>
</dbReference>
<feature type="signal peptide" evidence="1">
    <location>
        <begin position="1"/>
        <end position="34"/>
    </location>
</feature>
<protein>
    <submittedName>
        <fullName evidence="2">Sugar ABC transporter substrate-binding protein</fullName>
    </submittedName>
</protein>
<sequence length="465" mass="50066">MSTYVDGVSMRGQRSNLLACGVVAALVLPAAACAGQTTSDDDGKVKITVAGLFPTTQEKNRQAFLNEVKAFEKANPTVDITPTESKWEAKTFAARLAGGQLETVFLVPLTEPQGLIKRRQIAEITEEMKRLPHVADFDQRALAPATGQDGKVYGLPTSMFALGLIYNRDLFTKAGLDPDSPPKTWEEVRTAAKAISDRTGLPGFAQPTTNNTGGWTLSAITYTYGGRIEKEQDGSFVPAFTEGPTQRALEWLAAMRWQDKSMGTQHLRNAGDLQQDFAAGKIGMMVATPSTYGDHVTKFNGDPKLFGVAALPSAGTLATLTGGSMAVVNPKASAAQREAAVKWIDHYYLRPRYDTTVAAQRAQADASDKVPVGMPRVPFYSAAVSGPIQEVERKNANVPLDNFKPYEQGVAAQQFMTEPPVAAQDLYAALDTALQAVLTRAGADIAAELRKAEEKVQPALERAQQ</sequence>
<feature type="chain" id="PRO_5016159498" evidence="1">
    <location>
        <begin position="35"/>
        <end position="465"/>
    </location>
</feature>
<reference evidence="2 3" key="1">
    <citation type="submission" date="2018-01" db="EMBL/GenBank/DDBJ databases">
        <title>Draft genome sequence of Salinispora sp. 13K206.</title>
        <authorList>
            <person name="Sahin N."/>
            <person name="Saygin H."/>
            <person name="Ay H."/>
        </authorList>
    </citation>
    <scope>NUCLEOTIDE SEQUENCE [LARGE SCALE GENOMIC DNA]</scope>
    <source>
        <strain evidence="2 3">13K206</strain>
    </source>
</reference>
<dbReference type="InterPro" id="IPR006059">
    <property type="entry name" value="SBP"/>
</dbReference>
<name>A0A2W2DQE1_9ACTN</name>
<evidence type="ECO:0000313" key="3">
    <source>
        <dbReference type="Proteomes" id="UP000248749"/>
    </source>
</evidence>
<evidence type="ECO:0000313" key="2">
    <source>
        <dbReference type="EMBL" id="PZG01928.1"/>
    </source>
</evidence>